<gene>
    <name evidence="7 8" type="primary">flhA</name>
    <name evidence="8" type="ORF">BW47_07610</name>
</gene>
<feature type="transmembrane region" description="Helical" evidence="7">
    <location>
        <begin position="191"/>
        <end position="213"/>
    </location>
</feature>
<dbReference type="InterPro" id="IPR042193">
    <property type="entry name" value="FHIPEP_3"/>
</dbReference>
<dbReference type="InterPro" id="IPR001712">
    <property type="entry name" value="T3SS_FHIPEP"/>
</dbReference>
<evidence type="ECO:0000313" key="8">
    <source>
        <dbReference type="EMBL" id="APT74365.1"/>
    </source>
</evidence>
<keyword evidence="4 7" id="KW-0812">Transmembrane</keyword>
<dbReference type="EMBL" id="CP007389">
    <property type="protein sequence ID" value="APT74365.1"/>
    <property type="molecule type" value="Genomic_DNA"/>
</dbReference>
<dbReference type="Gene3D" id="3.40.30.60">
    <property type="entry name" value="FHIPEP family, domain 1"/>
    <property type="match status" value="1"/>
</dbReference>
<feature type="transmembrane region" description="Helical" evidence="7">
    <location>
        <begin position="102"/>
        <end position="123"/>
    </location>
</feature>
<dbReference type="InterPro" id="IPR006301">
    <property type="entry name" value="FlhA"/>
</dbReference>
<keyword evidence="8" id="KW-0282">Flagellum</keyword>
<dbReference type="RefSeq" id="WP_012057644.1">
    <property type="nucleotide sequence ID" value="NZ_CP007389.1"/>
</dbReference>
<dbReference type="NCBIfam" id="TIGR01398">
    <property type="entry name" value="FlhA"/>
    <property type="match status" value="1"/>
</dbReference>
<keyword evidence="8" id="KW-0966">Cell projection</keyword>
<keyword evidence="7" id="KW-1006">Bacterial flagellum protein export</keyword>
<keyword evidence="8" id="KW-0969">Cilium</keyword>
<name>A0ABN4UW82_9BACT</name>
<keyword evidence="9" id="KW-1185">Reference proteome</keyword>
<comment type="similarity">
    <text evidence="2 7">Belongs to the FHIPEP (flagella/HR/invasion proteins export pore) family.</text>
</comment>
<dbReference type="PANTHER" id="PTHR30161">
    <property type="entry name" value="FLAGELLAR EXPORT PROTEIN, MEMBRANE FLHA SUBUNIT-RELATED"/>
    <property type="match status" value="1"/>
</dbReference>
<evidence type="ECO:0000256" key="2">
    <source>
        <dbReference type="ARBA" id="ARBA00008835"/>
    </source>
</evidence>
<keyword evidence="3 7" id="KW-1003">Cell membrane</keyword>
<dbReference type="PIRSF" id="PIRSF005419">
    <property type="entry name" value="FlhA"/>
    <property type="match status" value="1"/>
</dbReference>
<feature type="transmembrane region" description="Helical" evidence="7">
    <location>
        <begin position="31"/>
        <end position="50"/>
    </location>
</feature>
<accession>A0ABN4UW82</accession>
<evidence type="ECO:0000256" key="5">
    <source>
        <dbReference type="ARBA" id="ARBA00022989"/>
    </source>
</evidence>
<dbReference type="InterPro" id="IPR042194">
    <property type="entry name" value="FHIPEP_1"/>
</dbReference>
<keyword evidence="5 7" id="KW-1133">Transmembrane helix</keyword>
<evidence type="ECO:0000256" key="6">
    <source>
        <dbReference type="ARBA" id="ARBA00023136"/>
    </source>
</evidence>
<keyword evidence="7" id="KW-0653">Protein transport</keyword>
<evidence type="ECO:0000256" key="7">
    <source>
        <dbReference type="RuleBase" id="RU364093"/>
    </source>
</evidence>
<evidence type="ECO:0000313" key="9">
    <source>
        <dbReference type="Proteomes" id="UP000185490"/>
    </source>
</evidence>
<sequence>MSKGTDVIVAIMVAAIVLLMILPIPGFLLDFFQLLNISLSLVILFSTMYIRKALELSSFPTILLVVTLFRLGLNVASTRLILLQGPKFSGKVIRAFGDFVVGGNYVVGLVVFLILVIIQFIVITRGSERIAEVAARFTLDAMPGKQMSVDADLNAGLITEDEARRRRDEIRREADFYGAMDGASKFVRGDAIASIIIVLVNIIGGLIIGILTHKMTVTEAAQTFTLFTVGDGLVTQIPALMVSTATGILVSRAASEDNLGTELVKELGSEKKVIILTGGILIFLGLFTPIPFTAVLIGLLFLITGSLIKSVSEPEMETASISEISERPMGPVLSTPQEVSEIIQTDTVEIEIGYGLIPLADTSQGGDLLERVTMVRKQIAYELGLVISPIRVRDSVLLKSNEYAIFIRGAEVAKYELLPNRLLAINPGTVLEKIPGIETKEPAFGLQAFWIDESRKEEATRLGYTVVDPPTVFATHLTEILKRHAHELLGSKEFDLLVEGLRDRFDKLVDNLFNVLKPTEVKKVLQKLLKEGISIRNLPLIFETLLEYGEYTKDIVYLTEKVRKALKRQIITPLISNDNILHAIAFDNNLEKSLVNLVKDLDGEKYLDLNPEIMRELIENISKNLENLMKKGYNPVLICSSSLRPLIADLIIKFIPGIYVVSYDEIPENITMQIEGVIKL</sequence>
<dbReference type="Proteomes" id="UP000185490">
    <property type="component" value="Chromosome"/>
</dbReference>
<proteinExistence type="inferred from homology"/>
<comment type="function">
    <text evidence="7">Required for formation of the rod structure of the flagellar apparatus. Together with FliI and FliH, may constitute the export apparatus of flagellin.</text>
</comment>
<evidence type="ECO:0000256" key="1">
    <source>
        <dbReference type="ARBA" id="ARBA00004651"/>
    </source>
</evidence>
<organism evidence="8 9">
    <name type="scientific">Thermosipho melanesiensis</name>
    <dbReference type="NCBI Taxonomy" id="46541"/>
    <lineage>
        <taxon>Bacteria</taxon>
        <taxon>Thermotogati</taxon>
        <taxon>Thermotogota</taxon>
        <taxon>Thermotogae</taxon>
        <taxon>Thermotogales</taxon>
        <taxon>Fervidobacteriaceae</taxon>
        <taxon>Thermosipho</taxon>
    </lineage>
</organism>
<comment type="subcellular location">
    <subcellularLocation>
        <location evidence="1 7">Cell membrane</location>
        <topology evidence="1 7">Multi-pass membrane protein</topology>
    </subcellularLocation>
</comment>
<dbReference type="InterPro" id="IPR042196">
    <property type="entry name" value="FHIPEP_4"/>
</dbReference>
<feature type="transmembrane region" description="Helical" evidence="7">
    <location>
        <begin position="62"/>
        <end position="82"/>
    </location>
</feature>
<dbReference type="Pfam" id="PF00771">
    <property type="entry name" value="FHIPEP"/>
    <property type="match status" value="1"/>
</dbReference>
<keyword evidence="7" id="KW-0813">Transport</keyword>
<keyword evidence="6 7" id="KW-0472">Membrane</keyword>
<evidence type="ECO:0000256" key="4">
    <source>
        <dbReference type="ARBA" id="ARBA00022692"/>
    </source>
</evidence>
<dbReference type="PANTHER" id="PTHR30161:SF1">
    <property type="entry name" value="FLAGELLAR BIOSYNTHESIS PROTEIN FLHA-RELATED"/>
    <property type="match status" value="1"/>
</dbReference>
<feature type="transmembrane region" description="Helical" evidence="7">
    <location>
        <begin position="233"/>
        <end position="252"/>
    </location>
</feature>
<keyword evidence="7" id="KW-1005">Bacterial flagellum biogenesis</keyword>
<evidence type="ECO:0000256" key="3">
    <source>
        <dbReference type="ARBA" id="ARBA00022475"/>
    </source>
</evidence>
<dbReference type="PRINTS" id="PR00949">
    <property type="entry name" value="TYPE3IMAPROT"/>
</dbReference>
<dbReference type="Gene3D" id="3.40.50.12790">
    <property type="entry name" value="FHIPEP family, domain 4"/>
    <property type="match status" value="1"/>
</dbReference>
<protein>
    <recommendedName>
        <fullName evidence="7">Flagellar biosynthesis protein FlhA</fullName>
    </recommendedName>
</protein>
<reference evidence="8 9" key="1">
    <citation type="submission" date="2014-02" db="EMBL/GenBank/DDBJ databases">
        <title>Diversity of Thermotogales isolates from hydrothermal vents.</title>
        <authorList>
            <person name="Haverkamp T.H.A."/>
            <person name="Lossouarn J."/>
            <person name="Geslin C."/>
            <person name="Nesbo C.L."/>
        </authorList>
    </citation>
    <scope>NUCLEOTIDE SEQUENCE [LARGE SCALE GENOMIC DNA]</scope>
    <source>
        <strain evidence="8 9">431</strain>
    </source>
</reference>
<feature type="transmembrane region" description="Helical" evidence="7">
    <location>
        <begin position="273"/>
        <end position="303"/>
    </location>
</feature>
<feature type="transmembrane region" description="Helical" evidence="7">
    <location>
        <begin position="7"/>
        <end position="25"/>
    </location>
</feature>
<dbReference type="Gene3D" id="1.10.8.540">
    <property type="entry name" value="FHIPEP family, domain 3"/>
    <property type="match status" value="1"/>
</dbReference>